<comment type="caution">
    <text evidence="2">The sequence shown here is derived from an EMBL/GenBank/DDBJ whole genome shotgun (WGS) entry which is preliminary data.</text>
</comment>
<organism evidence="2 3">
    <name type="scientific">Rhizobium daejeonense</name>
    <dbReference type="NCBI Taxonomy" id="240521"/>
    <lineage>
        <taxon>Bacteria</taxon>
        <taxon>Pseudomonadati</taxon>
        <taxon>Pseudomonadota</taxon>
        <taxon>Alphaproteobacteria</taxon>
        <taxon>Hyphomicrobiales</taxon>
        <taxon>Rhizobiaceae</taxon>
        <taxon>Rhizobium/Agrobacterium group</taxon>
        <taxon>Rhizobium</taxon>
    </lineage>
</organism>
<dbReference type="SUPFAM" id="SSF46785">
    <property type="entry name" value="Winged helix' DNA-binding domain"/>
    <property type="match status" value="1"/>
</dbReference>
<gene>
    <name evidence="2" type="ORF">G6N76_02055</name>
</gene>
<dbReference type="PANTHER" id="PTHR33164:SF43">
    <property type="entry name" value="HTH-TYPE TRANSCRIPTIONAL REPRESSOR YETL"/>
    <property type="match status" value="1"/>
</dbReference>
<dbReference type="InterPro" id="IPR036390">
    <property type="entry name" value="WH_DNA-bd_sf"/>
</dbReference>
<proteinExistence type="predicted"/>
<dbReference type="RefSeq" id="WP_163900440.1">
    <property type="nucleotide sequence ID" value="NZ_CP048427.1"/>
</dbReference>
<name>A0A6M1RMD7_9HYPH</name>
<dbReference type="EMBL" id="JAAKZH010000001">
    <property type="protein sequence ID" value="NGO62442.1"/>
    <property type="molecule type" value="Genomic_DNA"/>
</dbReference>
<dbReference type="Gene3D" id="1.10.10.10">
    <property type="entry name" value="Winged helix-like DNA-binding domain superfamily/Winged helix DNA-binding domain"/>
    <property type="match status" value="1"/>
</dbReference>
<dbReference type="InterPro" id="IPR000835">
    <property type="entry name" value="HTH_MarR-typ"/>
</dbReference>
<evidence type="ECO:0000313" key="3">
    <source>
        <dbReference type="Proteomes" id="UP000477849"/>
    </source>
</evidence>
<evidence type="ECO:0000313" key="2">
    <source>
        <dbReference type="EMBL" id="NGO62442.1"/>
    </source>
</evidence>
<dbReference type="PANTHER" id="PTHR33164">
    <property type="entry name" value="TRANSCRIPTIONAL REGULATOR, MARR FAMILY"/>
    <property type="match status" value="1"/>
</dbReference>
<dbReference type="SMART" id="SM00347">
    <property type="entry name" value="HTH_MARR"/>
    <property type="match status" value="1"/>
</dbReference>
<dbReference type="PRINTS" id="PR00598">
    <property type="entry name" value="HTHMARR"/>
</dbReference>
<dbReference type="PROSITE" id="PS50995">
    <property type="entry name" value="HTH_MARR_2"/>
    <property type="match status" value="1"/>
</dbReference>
<accession>A0A6M1RMD7</accession>
<dbReference type="GO" id="GO:0006950">
    <property type="term" value="P:response to stress"/>
    <property type="evidence" value="ECO:0007669"/>
    <property type="project" value="TreeGrafter"/>
</dbReference>
<keyword evidence="3" id="KW-1185">Reference proteome</keyword>
<sequence length="153" mass="17095">MLSSSSPSTLEAHLGYWLRMVSNGVSLSFARKVECEGVTVAEWVFLRALYDTGSVAPSQLADRMAMTKGAISKLADRLLEKSLIERRANPADRRAHTLALNREGRELVPRLAALADENDEEFFGALAPDERRRLEQLLRKIAEERELTSVPVD</sequence>
<dbReference type="InterPro" id="IPR036388">
    <property type="entry name" value="WH-like_DNA-bd_sf"/>
</dbReference>
<dbReference type="GO" id="GO:0003700">
    <property type="term" value="F:DNA-binding transcription factor activity"/>
    <property type="evidence" value="ECO:0007669"/>
    <property type="project" value="InterPro"/>
</dbReference>
<dbReference type="Proteomes" id="UP000477849">
    <property type="component" value="Unassembled WGS sequence"/>
</dbReference>
<protein>
    <submittedName>
        <fullName evidence="2">MarR family transcriptional regulator</fullName>
    </submittedName>
</protein>
<dbReference type="AlphaFoldDB" id="A0A6M1RMD7"/>
<dbReference type="InterPro" id="IPR039422">
    <property type="entry name" value="MarR/SlyA-like"/>
</dbReference>
<feature type="domain" description="HTH marR-type" evidence="1">
    <location>
        <begin position="11"/>
        <end position="143"/>
    </location>
</feature>
<reference evidence="2 3" key="1">
    <citation type="submission" date="2020-02" db="EMBL/GenBank/DDBJ databases">
        <title>Genome sequence of the type strain CCBAU10050 of Rhizobium daejeonense.</title>
        <authorList>
            <person name="Gao J."/>
            <person name="Sun J."/>
        </authorList>
    </citation>
    <scope>NUCLEOTIDE SEQUENCE [LARGE SCALE GENOMIC DNA]</scope>
    <source>
        <strain evidence="2 3">CCBAU10050</strain>
    </source>
</reference>
<dbReference type="Pfam" id="PF12802">
    <property type="entry name" value="MarR_2"/>
    <property type="match status" value="1"/>
</dbReference>
<evidence type="ECO:0000259" key="1">
    <source>
        <dbReference type="PROSITE" id="PS50995"/>
    </source>
</evidence>